<dbReference type="InterPro" id="IPR042047">
    <property type="entry name" value="SleB_dom1"/>
</dbReference>
<dbReference type="RefSeq" id="WP_230866770.1">
    <property type="nucleotide sequence ID" value="NZ_CP046640.1"/>
</dbReference>
<dbReference type="KEGG" id="ifn:GM661_10230"/>
<protein>
    <submittedName>
        <fullName evidence="3">Cell wall hydrolase</fullName>
    </submittedName>
</protein>
<evidence type="ECO:0000256" key="1">
    <source>
        <dbReference type="SAM" id="Phobius"/>
    </source>
</evidence>
<organism evidence="3 4">
    <name type="scientific">Iocasia fonsfrigidae</name>
    <dbReference type="NCBI Taxonomy" id="2682810"/>
    <lineage>
        <taxon>Bacteria</taxon>
        <taxon>Bacillati</taxon>
        <taxon>Bacillota</taxon>
        <taxon>Clostridia</taxon>
        <taxon>Halanaerobiales</taxon>
        <taxon>Halanaerobiaceae</taxon>
        <taxon>Iocasia</taxon>
    </lineage>
</organism>
<name>A0A8A7KFP8_9FIRM</name>
<sequence>MFQKYLRQISILTLILLMFYAIIPVIPPITTYQTVKASIENNDVYRGMGIALLLIILSKIAQSSDSGKGSVRIDIDNPDYDSNEIDMLAKVIYAEARGEVYEGQVAVGAVVINRVKNPGFPDTITDVVYQPGQFTSVTDGQINLRPNDTAYRAARDAINGKDPSRGALFFYNPKTAETLWWLSTREKTVVIGNHVFAK</sequence>
<reference evidence="3" key="1">
    <citation type="submission" date="2019-12" db="EMBL/GenBank/DDBJ databases">
        <authorList>
            <person name="zhang j."/>
            <person name="sun C.M."/>
        </authorList>
    </citation>
    <scope>NUCLEOTIDE SEQUENCE</scope>
    <source>
        <strain evidence="3">NS-1</strain>
    </source>
</reference>
<keyword evidence="3" id="KW-0378">Hydrolase</keyword>
<keyword evidence="1" id="KW-0472">Membrane</keyword>
<proteinExistence type="predicted"/>
<gene>
    <name evidence="3" type="ORF">GM661_10230</name>
</gene>
<evidence type="ECO:0000313" key="4">
    <source>
        <dbReference type="Proteomes" id="UP000665020"/>
    </source>
</evidence>
<dbReference type="Gene3D" id="6.20.240.60">
    <property type="match status" value="1"/>
</dbReference>
<dbReference type="AlphaFoldDB" id="A0A8A7KFP8"/>
<dbReference type="Proteomes" id="UP000665020">
    <property type="component" value="Chromosome"/>
</dbReference>
<dbReference type="GO" id="GO:0016787">
    <property type="term" value="F:hydrolase activity"/>
    <property type="evidence" value="ECO:0007669"/>
    <property type="project" value="UniProtKB-KW"/>
</dbReference>
<keyword evidence="4" id="KW-1185">Reference proteome</keyword>
<keyword evidence="1" id="KW-1133">Transmembrane helix</keyword>
<dbReference type="Pfam" id="PF07486">
    <property type="entry name" value="Hydrolase_2"/>
    <property type="match status" value="1"/>
</dbReference>
<evidence type="ECO:0000259" key="2">
    <source>
        <dbReference type="Pfam" id="PF07486"/>
    </source>
</evidence>
<keyword evidence="1" id="KW-0812">Transmembrane</keyword>
<accession>A0A8A7KFP8</accession>
<feature type="domain" description="Cell wall hydrolase SleB" evidence="2">
    <location>
        <begin position="98"/>
        <end position="197"/>
    </location>
</feature>
<evidence type="ECO:0000313" key="3">
    <source>
        <dbReference type="EMBL" id="QTL98329.1"/>
    </source>
</evidence>
<dbReference type="InterPro" id="IPR011105">
    <property type="entry name" value="Cell_wall_hydrolase_SleB"/>
</dbReference>
<feature type="transmembrane region" description="Helical" evidence="1">
    <location>
        <begin position="12"/>
        <end position="32"/>
    </location>
</feature>
<dbReference type="EMBL" id="CP046640">
    <property type="protein sequence ID" value="QTL98329.1"/>
    <property type="molecule type" value="Genomic_DNA"/>
</dbReference>
<dbReference type="Gene3D" id="1.10.10.2520">
    <property type="entry name" value="Cell wall hydrolase SleB, domain 1"/>
    <property type="match status" value="1"/>
</dbReference>